<evidence type="ECO:0000313" key="1">
    <source>
        <dbReference type="EMBL" id="GBM54972.1"/>
    </source>
</evidence>
<dbReference type="AlphaFoldDB" id="A0A4Y2GM84"/>
<reference evidence="1 2" key="1">
    <citation type="journal article" date="2019" name="Sci. Rep.">
        <title>Orb-weaving spider Araneus ventricosus genome elucidates the spidroin gene catalogue.</title>
        <authorList>
            <person name="Kono N."/>
            <person name="Nakamura H."/>
            <person name="Ohtoshi R."/>
            <person name="Moran D.A.P."/>
            <person name="Shinohara A."/>
            <person name="Yoshida Y."/>
            <person name="Fujiwara M."/>
            <person name="Mori M."/>
            <person name="Tomita M."/>
            <person name="Arakawa K."/>
        </authorList>
    </citation>
    <scope>NUCLEOTIDE SEQUENCE [LARGE SCALE GENOMIC DNA]</scope>
</reference>
<proteinExistence type="predicted"/>
<dbReference type="Proteomes" id="UP000499080">
    <property type="component" value="Unassembled WGS sequence"/>
</dbReference>
<evidence type="ECO:0000313" key="2">
    <source>
        <dbReference type="Proteomes" id="UP000499080"/>
    </source>
</evidence>
<gene>
    <name evidence="1" type="ORF">AVEN_33526_1</name>
</gene>
<accession>A0A4Y2GM84</accession>
<keyword evidence="2" id="KW-1185">Reference proteome</keyword>
<sequence length="104" mass="11831">MNISNSREHLVNKDLKFPVSEKFTNDNSEIFWEIVRNKLGNKSLMPQAIKFFHDIQEDTSNIMLNVETVHYFIANSQVSVSSAVISSKSKLLFRDSVVTIAVVV</sequence>
<name>A0A4Y2GM84_ARAVE</name>
<organism evidence="1 2">
    <name type="scientific">Araneus ventricosus</name>
    <name type="common">Orbweaver spider</name>
    <name type="synonym">Epeira ventricosa</name>
    <dbReference type="NCBI Taxonomy" id="182803"/>
    <lineage>
        <taxon>Eukaryota</taxon>
        <taxon>Metazoa</taxon>
        <taxon>Ecdysozoa</taxon>
        <taxon>Arthropoda</taxon>
        <taxon>Chelicerata</taxon>
        <taxon>Arachnida</taxon>
        <taxon>Araneae</taxon>
        <taxon>Araneomorphae</taxon>
        <taxon>Entelegynae</taxon>
        <taxon>Araneoidea</taxon>
        <taxon>Araneidae</taxon>
        <taxon>Araneus</taxon>
    </lineage>
</organism>
<dbReference type="EMBL" id="BGPR01001479">
    <property type="protein sequence ID" value="GBM54972.1"/>
    <property type="molecule type" value="Genomic_DNA"/>
</dbReference>
<comment type="caution">
    <text evidence="1">The sequence shown here is derived from an EMBL/GenBank/DDBJ whole genome shotgun (WGS) entry which is preliminary data.</text>
</comment>
<protein>
    <submittedName>
        <fullName evidence="1">Uncharacterized protein</fullName>
    </submittedName>
</protein>